<dbReference type="RefSeq" id="WP_235224618.1">
    <property type="nucleotide sequence ID" value="NZ_JAKGAQ010000001.1"/>
</dbReference>
<protein>
    <submittedName>
        <fullName evidence="2">Signal transduction protein</fullName>
    </submittedName>
</protein>
<feature type="chain" id="PRO_5046428075" evidence="1">
    <location>
        <begin position="21"/>
        <end position="161"/>
    </location>
</feature>
<dbReference type="InterPro" id="IPR018247">
    <property type="entry name" value="EF_Hand_1_Ca_BS"/>
</dbReference>
<organism evidence="2 3">
    <name type="scientific">Octadecabacter dasysiphoniae</name>
    <dbReference type="NCBI Taxonomy" id="2909341"/>
    <lineage>
        <taxon>Bacteria</taxon>
        <taxon>Pseudomonadati</taxon>
        <taxon>Pseudomonadota</taxon>
        <taxon>Alphaproteobacteria</taxon>
        <taxon>Rhodobacterales</taxon>
        <taxon>Roseobacteraceae</taxon>
        <taxon>Octadecabacter</taxon>
    </lineage>
</organism>
<accession>A0ABS9CUT0</accession>
<evidence type="ECO:0000313" key="2">
    <source>
        <dbReference type="EMBL" id="MCF2870517.1"/>
    </source>
</evidence>
<dbReference type="SUPFAM" id="SSF47473">
    <property type="entry name" value="EF-hand"/>
    <property type="match status" value="1"/>
</dbReference>
<proteinExistence type="predicted"/>
<feature type="signal peptide" evidence="1">
    <location>
        <begin position="1"/>
        <end position="20"/>
    </location>
</feature>
<keyword evidence="1" id="KW-0732">Signal</keyword>
<dbReference type="Gene3D" id="1.10.238.10">
    <property type="entry name" value="EF-hand"/>
    <property type="match status" value="1"/>
</dbReference>
<comment type="caution">
    <text evidence="2">The sequence shown here is derived from an EMBL/GenBank/DDBJ whole genome shotgun (WGS) entry which is preliminary data.</text>
</comment>
<gene>
    <name evidence="2" type="ORF">L0664_05510</name>
</gene>
<dbReference type="Proteomes" id="UP001200557">
    <property type="component" value="Unassembled WGS sequence"/>
</dbReference>
<evidence type="ECO:0000256" key="1">
    <source>
        <dbReference type="SAM" id="SignalP"/>
    </source>
</evidence>
<name>A0ABS9CUT0_9RHOB</name>
<sequence length="161" mass="17726">MKVLTAICALVLALPSAGLAQSDAPTPGRDLAELIFGAIEDNPYGTADMGEFITFGEGIFVSMDYDESGSITFNEFTEWDFGFNFIAADEGQDRAYQTAQKVLFAIWDHDGNGEIGQQEYQKSMVWDFRRADTDGDAFLTRAEFLSGYIVNLAYRAAITGQ</sequence>
<reference evidence="2 3" key="1">
    <citation type="submission" date="2022-01" db="EMBL/GenBank/DDBJ databases">
        <title>Octadecabacter sp. nov., isolated from a marine alga.</title>
        <authorList>
            <person name="Jin M.S."/>
            <person name="Kim H.M."/>
            <person name="Han D.M."/>
            <person name="Jung J.J."/>
            <person name="Jeon C.O."/>
        </authorList>
    </citation>
    <scope>NUCLEOTIDE SEQUENCE [LARGE SCALE GENOMIC DNA]</scope>
    <source>
        <strain evidence="2 3">G9-8</strain>
    </source>
</reference>
<dbReference type="InterPro" id="IPR011992">
    <property type="entry name" value="EF-hand-dom_pair"/>
</dbReference>
<dbReference type="PROSITE" id="PS00018">
    <property type="entry name" value="EF_HAND_1"/>
    <property type="match status" value="1"/>
</dbReference>
<keyword evidence="3" id="KW-1185">Reference proteome</keyword>
<evidence type="ECO:0000313" key="3">
    <source>
        <dbReference type="Proteomes" id="UP001200557"/>
    </source>
</evidence>
<dbReference type="EMBL" id="JAKGAQ010000001">
    <property type="protein sequence ID" value="MCF2870517.1"/>
    <property type="molecule type" value="Genomic_DNA"/>
</dbReference>